<evidence type="ECO:0000313" key="2">
    <source>
        <dbReference type="EMBL" id="KAG9487199.1"/>
    </source>
</evidence>
<evidence type="ECO:0000256" key="1">
    <source>
        <dbReference type="SAM" id="MobiDB-lite"/>
    </source>
</evidence>
<keyword evidence="3" id="KW-1185">Reference proteome</keyword>
<gene>
    <name evidence="2" type="ORF">GDO78_007196</name>
</gene>
<comment type="caution">
    <text evidence="2">The sequence shown here is derived from an EMBL/GenBank/DDBJ whole genome shotgun (WGS) entry which is preliminary data.</text>
</comment>
<feature type="region of interest" description="Disordered" evidence="1">
    <location>
        <begin position="14"/>
        <end position="34"/>
    </location>
</feature>
<dbReference type="Proteomes" id="UP000770717">
    <property type="component" value="Unassembled WGS sequence"/>
</dbReference>
<evidence type="ECO:0000313" key="3">
    <source>
        <dbReference type="Proteomes" id="UP000770717"/>
    </source>
</evidence>
<dbReference type="EMBL" id="WNTK01000003">
    <property type="protein sequence ID" value="KAG9487199.1"/>
    <property type="molecule type" value="Genomic_DNA"/>
</dbReference>
<reference evidence="2" key="1">
    <citation type="thesis" date="2020" institute="ProQuest LLC" country="789 East Eisenhower Parkway, Ann Arbor, MI, USA">
        <title>Comparative Genomics and Chromosome Evolution.</title>
        <authorList>
            <person name="Mudd A.B."/>
        </authorList>
    </citation>
    <scope>NUCLEOTIDE SEQUENCE</scope>
    <source>
        <strain evidence="2">HN-11 Male</strain>
        <tissue evidence="2">Kidney and liver</tissue>
    </source>
</reference>
<dbReference type="AlphaFoldDB" id="A0A8J6FIC2"/>
<name>A0A8J6FIC2_ELECQ</name>
<accession>A0A8J6FIC2</accession>
<sequence>MLGGNQLYLLEKSGRSLEDRSPCCGSPDAPKSHPHPTTAMLLAKFESLAAVGELRSSMRFTIFLCATPIRWYRYMVCLLAQPSLL</sequence>
<organism evidence="2 3">
    <name type="scientific">Eleutherodactylus coqui</name>
    <name type="common">Puerto Rican coqui</name>
    <dbReference type="NCBI Taxonomy" id="57060"/>
    <lineage>
        <taxon>Eukaryota</taxon>
        <taxon>Metazoa</taxon>
        <taxon>Chordata</taxon>
        <taxon>Craniata</taxon>
        <taxon>Vertebrata</taxon>
        <taxon>Euteleostomi</taxon>
        <taxon>Amphibia</taxon>
        <taxon>Batrachia</taxon>
        <taxon>Anura</taxon>
        <taxon>Neobatrachia</taxon>
        <taxon>Hyloidea</taxon>
        <taxon>Eleutherodactylidae</taxon>
        <taxon>Eleutherodactylinae</taxon>
        <taxon>Eleutherodactylus</taxon>
        <taxon>Eleutherodactylus</taxon>
    </lineage>
</organism>
<protein>
    <submittedName>
        <fullName evidence="2">Uncharacterized protein</fullName>
    </submittedName>
</protein>
<proteinExistence type="predicted"/>